<dbReference type="Proteomes" id="UP000634136">
    <property type="component" value="Unassembled WGS sequence"/>
</dbReference>
<comment type="caution">
    <text evidence="2">The sequence shown here is derived from an EMBL/GenBank/DDBJ whole genome shotgun (WGS) entry which is preliminary data.</text>
</comment>
<evidence type="ECO:0000256" key="1">
    <source>
        <dbReference type="SAM" id="MobiDB-lite"/>
    </source>
</evidence>
<dbReference type="AlphaFoldDB" id="A0A834SW41"/>
<gene>
    <name evidence="2" type="ORF">G2W53_036533</name>
</gene>
<reference evidence="2" key="1">
    <citation type="submission" date="2020-09" db="EMBL/GenBank/DDBJ databases">
        <title>Genome-Enabled Discovery of Anthraquinone Biosynthesis in Senna tora.</title>
        <authorList>
            <person name="Kang S.-H."/>
            <person name="Pandey R.P."/>
            <person name="Lee C.-M."/>
            <person name="Sim J.-S."/>
            <person name="Jeong J.-T."/>
            <person name="Choi B.-S."/>
            <person name="Jung M."/>
            <person name="Ginzburg D."/>
            <person name="Zhao K."/>
            <person name="Won S.Y."/>
            <person name="Oh T.-J."/>
            <person name="Yu Y."/>
            <person name="Kim N.-H."/>
            <person name="Lee O.R."/>
            <person name="Lee T.-H."/>
            <person name="Bashyal P."/>
            <person name="Kim T.-S."/>
            <person name="Lee W.-H."/>
            <person name="Kawkins C."/>
            <person name="Kim C.-K."/>
            <person name="Kim J.S."/>
            <person name="Ahn B.O."/>
            <person name="Rhee S.Y."/>
            <person name="Sohng J.K."/>
        </authorList>
    </citation>
    <scope>NUCLEOTIDE SEQUENCE</scope>
    <source>
        <tissue evidence="2">Leaf</tissue>
    </source>
</reference>
<accession>A0A834SW41</accession>
<evidence type="ECO:0000313" key="2">
    <source>
        <dbReference type="EMBL" id="KAF7809790.1"/>
    </source>
</evidence>
<proteinExistence type="predicted"/>
<sequence length="49" mass="5768">MPIKLLKDWILGLWNEIDILPETTEQGSHRQEPPLMRARSRTPQQGWTV</sequence>
<evidence type="ECO:0000313" key="3">
    <source>
        <dbReference type="Proteomes" id="UP000634136"/>
    </source>
</evidence>
<keyword evidence="3" id="KW-1185">Reference proteome</keyword>
<organism evidence="2 3">
    <name type="scientific">Senna tora</name>
    <dbReference type="NCBI Taxonomy" id="362788"/>
    <lineage>
        <taxon>Eukaryota</taxon>
        <taxon>Viridiplantae</taxon>
        <taxon>Streptophyta</taxon>
        <taxon>Embryophyta</taxon>
        <taxon>Tracheophyta</taxon>
        <taxon>Spermatophyta</taxon>
        <taxon>Magnoliopsida</taxon>
        <taxon>eudicotyledons</taxon>
        <taxon>Gunneridae</taxon>
        <taxon>Pentapetalae</taxon>
        <taxon>rosids</taxon>
        <taxon>fabids</taxon>
        <taxon>Fabales</taxon>
        <taxon>Fabaceae</taxon>
        <taxon>Caesalpinioideae</taxon>
        <taxon>Cassia clade</taxon>
        <taxon>Senna</taxon>
    </lineage>
</organism>
<feature type="region of interest" description="Disordered" evidence="1">
    <location>
        <begin position="22"/>
        <end position="49"/>
    </location>
</feature>
<protein>
    <submittedName>
        <fullName evidence="2">Uncharacterized protein</fullName>
    </submittedName>
</protein>
<name>A0A834SW41_9FABA</name>
<dbReference type="EMBL" id="JAAIUW010000011">
    <property type="protein sequence ID" value="KAF7809790.1"/>
    <property type="molecule type" value="Genomic_DNA"/>
</dbReference>